<dbReference type="Pfam" id="PF00015">
    <property type="entry name" value="MCPsignal"/>
    <property type="match status" value="1"/>
</dbReference>
<dbReference type="GO" id="GO:0006935">
    <property type="term" value="P:chemotaxis"/>
    <property type="evidence" value="ECO:0007669"/>
    <property type="project" value="UniProtKB-KW"/>
</dbReference>
<dbReference type="GO" id="GO:0016020">
    <property type="term" value="C:membrane"/>
    <property type="evidence" value="ECO:0007669"/>
    <property type="project" value="InterPro"/>
</dbReference>
<dbReference type="PRINTS" id="PR00260">
    <property type="entry name" value="CHEMTRNSDUCR"/>
</dbReference>
<dbReference type="AlphaFoldDB" id="A0A249PJ87"/>
<dbReference type="PANTHER" id="PTHR43531:SF11">
    <property type="entry name" value="METHYL-ACCEPTING CHEMOTAXIS PROTEIN 3"/>
    <property type="match status" value="1"/>
</dbReference>
<organism evidence="6 7">
    <name type="scientific">Sinorhizobium sojae CCBAU 05684</name>
    <dbReference type="NCBI Taxonomy" id="716928"/>
    <lineage>
        <taxon>Bacteria</taxon>
        <taxon>Pseudomonadati</taxon>
        <taxon>Pseudomonadota</taxon>
        <taxon>Alphaproteobacteria</taxon>
        <taxon>Hyphomicrobiales</taxon>
        <taxon>Rhizobiaceae</taxon>
        <taxon>Sinorhizobium/Ensifer group</taxon>
        <taxon>Sinorhizobium</taxon>
    </lineage>
</organism>
<dbReference type="PANTHER" id="PTHR43531">
    <property type="entry name" value="PROTEIN ICFG"/>
    <property type="match status" value="1"/>
</dbReference>
<dbReference type="GO" id="GO:0004888">
    <property type="term" value="F:transmembrane signaling receptor activity"/>
    <property type="evidence" value="ECO:0007669"/>
    <property type="project" value="InterPro"/>
</dbReference>
<evidence type="ECO:0000256" key="3">
    <source>
        <dbReference type="PROSITE-ProRule" id="PRU00284"/>
    </source>
</evidence>
<comment type="similarity">
    <text evidence="2">Belongs to the methyl-accepting chemotaxis (MCP) protein family.</text>
</comment>
<dbReference type="KEGG" id="esj:SJ05684_b44070"/>
<dbReference type="Proteomes" id="UP000217211">
    <property type="component" value="Plasmid pSJ05684b"/>
</dbReference>
<dbReference type="GO" id="GO:0007165">
    <property type="term" value="P:signal transduction"/>
    <property type="evidence" value="ECO:0007669"/>
    <property type="project" value="UniProtKB-KW"/>
</dbReference>
<dbReference type="PROSITE" id="PS50111">
    <property type="entry name" value="CHEMOTAXIS_TRANSDUC_2"/>
    <property type="match status" value="1"/>
</dbReference>
<proteinExistence type="inferred from homology"/>
<accession>A0A249PJ87</accession>
<evidence type="ECO:0000256" key="1">
    <source>
        <dbReference type="ARBA" id="ARBA00022500"/>
    </source>
</evidence>
<dbReference type="STRING" id="716928.GCA_000261485_02379"/>
<evidence type="ECO:0000256" key="2">
    <source>
        <dbReference type="ARBA" id="ARBA00029447"/>
    </source>
</evidence>
<protein>
    <submittedName>
        <fullName evidence="6">Methyl-accepting chemotaxis protein</fullName>
    </submittedName>
</protein>
<geneLocation type="plasmid" evidence="7">
    <name>psj05684b</name>
</geneLocation>
<keyword evidence="1" id="KW-0145">Chemotaxis</keyword>
<reference evidence="6 7" key="1">
    <citation type="submission" date="2017-08" db="EMBL/GenBank/DDBJ databases">
        <title>Multipartite genome sequences of Sinorhizobium species nodulating soybeans.</title>
        <authorList>
            <person name="Tian C.F."/>
        </authorList>
    </citation>
    <scope>NUCLEOTIDE SEQUENCE [LARGE SCALE GENOMIC DNA]</scope>
    <source>
        <strain evidence="6 7">CCBAU 05684</strain>
        <plasmid evidence="7">psj05684b</plasmid>
    </source>
</reference>
<dbReference type="InterPro" id="IPR051310">
    <property type="entry name" value="MCP_chemotaxis"/>
</dbReference>
<dbReference type="InterPro" id="IPR004090">
    <property type="entry name" value="Chemotax_Me-accpt_rcpt"/>
</dbReference>
<evidence type="ECO:0000313" key="6">
    <source>
        <dbReference type="EMBL" id="ASY65389.1"/>
    </source>
</evidence>
<dbReference type="Gene3D" id="1.10.287.950">
    <property type="entry name" value="Methyl-accepting chemotaxis protein"/>
    <property type="match status" value="1"/>
</dbReference>
<dbReference type="InterPro" id="IPR004089">
    <property type="entry name" value="MCPsignal_dom"/>
</dbReference>
<dbReference type="eggNOG" id="COG0840">
    <property type="taxonomic scope" value="Bacteria"/>
</dbReference>
<evidence type="ECO:0000256" key="4">
    <source>
        <dbReference type="SAM" id="MobiDB-lite"/>
    </source>
</evidence>
<evidence type="ECO:0000259" key="5">
    <source>
        <dbReference type="PROSITE" id="PS50111"/>
    </source>
</evidence>
<dbReference type="SUPFAM" id="SSF58104">
    <property type="entry name" value="Methyl-accepting chemotaxis protein (MCP) signaling domain"/>
    <property type="match status" value="1"/>
</dbReference>
<name>A0A249PJ87_9HYPH</name>
<dbReference type="EMBL" id="CP023068">
    <property type="protein sequence ID" value="ASY65389.1"/>
    <property type="molecule type" value="Genomic_DNA"/>
</dbReference>
<keyword evidence="3" id="KW-0807">Transducer</keyword>
<keyword evidence="7" id="KW-1185">Reference proteome</keyword>
<feature type="region of interest" description="Disordered" evidence="4">
    <location>
        <begin position="101"/>
        <end position="122"/>
    </location>
</feature>
<gene>
    <name evidence="6" type="ORF">SJ05684_b44070</name>
</gene>
<feature type="domain" description="Methyl-accepting transducer" evidence="5">
    <location>
        <begin position="1"/>
        <end position="115"/>
    </location>
</feature>
<evidence type="ECO:0000313" key="7">
    <source>
        <dbReference type="Proteomes" id="UP000217211"/>
    </source>
</evidence>
<keyword evidence="6" id="KW-0614">Plasmid</keyword>
<sequence length="122" mass="12611">MEEAGKGFDVVAQEVRELAAKSATAAKEITALINTSSNAAVHSGVSLVTETGATLSEIEQFVADMYQRVSAIAGTSKEQHANLSSISASVNSMDQMTQQNAAMVEQTSAATASLSNDSQTLA</sequence>